<feature type="chain" id="PRO_5036888845" evidence="2">
    <location>
        <begin position="28"/>
        <end position="584"/>
    </location>
</feature>
<accession>A0A956M234</accession>
<evidence type="ECO:0000259" key="3">
    <source>
        <dbReference type="SMART" id="SM01290"/>
    </source>
</evidence>
<dbReference type="Pfam" id="PF22252">
    <property type="entry name" value="PNGase_F-II_N"/>
    <property type="match status" value="1"/>
</dbReference>
<dbReference type="InterPro" id="IPR043022">
    <property type="entry name" value="PngaseF_N_sf"/>
</dbReference>
<sequence>MRTISFARCTAMILGVMVWSLPGSVRAENSGAVVYHRISEGEEVEGAAKRVLIQQDGLSRLYEVPTGTPIAMAPQELSYFDFGARRTIQTAKLPDGSRCTVMTALDSLPPLAMTDERETILGHECIKATTEIRSNKIEVWLIRDVGITGSPTTSVAAEGGLILKLVQNGSSGLLAERIETDPQAVAQLLSEQPQPFRPADWGEEVDSAEYRARITDSYVTTITVFDEVQLSFGNEIHNPAESDSGAVFHYSKGTVAVRRVTLPEVDDETMILAELVEVSNGDAYDRTGSIFLIPTDRTHTYLDGLRDGVEALPALDLQNGAYQGIAATEDYLPPLELIRFITPFGVGAFNSRSKVRGLEWADEARYVMDVTDLAGSLQGSVWIGAFIGNYDKGGHKVTLRLRYFPGEQVESETPPARRFTLPLFNTVNAMEMSGQNYGTLFGSDSLSAEFDLPNGIEDLQLRYITTGHGGWGGGDEFNPKVNTILLDGQVASSFVPWRSDCGTFRENNPSSGNFWNGISSSDFSRSGWCPGTTVSPYVVPLAGLVPGRHRIQVAIPLGEREGSAFSSWNVSGVLVGRFADPEQP</sequence>
<dbReference type="AlphaFoldDB" id="A0A956M234"/>
<evidence type="ECO:0000256" key="1">
    <source>
        <dbReference type="ARBA" id="ARBA00023157"/>
    </source>
</evidence>
<dbReference type="GO" id="GO:0016715">
    <property type="term" value="F:oxidoreductase activity, acting on paired donors, with incorporation or reduction of molecular oxygen, reduced ascorbate as one donor, and incorporation of one atom of oxygen"/>
    <property type="evidence" value="ECO:0007669"/>
    <property type="project" value="InterPro"/>
</dbReference>
<dbReference type="Gene3D" id="2.60.120.1570">
    <property type="entry name" value="Peptide-N-glycosidase F, N-terminal domain"/>
    <property type="match status" value="1"/>
</dbReference>
<dbReference type="InterPro" id="IPR015197">
    <property type="entry name" value="PngaseF_C"/>
</dbReference>
<dbReference type="EMBL" id="JAGQHR010000792">
    <property type="protein sequence ID" value="MCA9729669.1"/>
    <property type="molecule type" value="Genomic_DNA"/>
</dbReference>
<evidence type="ECO:0000313" key="4">
    <source>
        <dbReference type="EMBL" id="MCA9729669.1"/>
    </source>
</evidence>
<dbReference type="InterPro" id="IPR014784">
    <property type="entry name" value="Cu2_ascorb_mOase-like_C"/>
</dbReference>
<organism evidence="4 5">
    <name type="scientific">Eiseniibacteriota bacterium</name>
    <dbReference type="NCBI Taxonomy" id="2212470"/>
    <lineage>
        <taxon>Bacteria</taxon>
        <taxon>Candidatus Eiseniibacteriota</taxon>
    </lineage>
</organism>
<feature type="signal peptide" evidence="2">
    <location>
        <begin position="1"/>
        <end position="27"/>
    </location>
</feature>
<dbReference type="InterPro" id="IPR015196">
    <property type="entry name" value="PngaseF_N"/>
</dbReference>
<dbReference type="Pfam" id="PF09113">
    <property type="entry name" value="N-glycanase_C"/>
    <property type="match status" value="1"/>
</dbReference>
<evidence type="ECO:0000313" key="5">
    <source>
        <dbReference type="Proteomes" id="UP000697710"/>
    </source>
</evidence>
<dbReference type="SUPFAM" id="SSF49742">
    <property type="entry name" value="PHM/PNGase F"/>
    <property type="match status" value="1"/>
</dbReference>
<reference evidence="4" key="2">
    <citation type="journal article" date="2021" name="Microbiome">
        <title>Successional dynamics and alternative stable states in a saline activated sludge microbial community over 9 years.</title>
        <authorList>
            <person name="Wang Y."/>
            <person name="Ye J."/>
            <person name="Ju F."/>
            <person name="Liu L."/>
            <person name="Boyd J.A."/>
            <person name="Deng Y."/>
            <person name="Parks D.H."/>
            <person name="Jiang X."/>
            <person name="Yin X."/>
            <person name="Woodcroft B.J."/>
            <person name="Tyson G.W."/>
            <person name="Hugenholtz P."/>
            <person name="Polz M.F."/>
            <person name="Zhang T."/>
        </authorList>
    </citation>
    <scope>NUCLEOTIDE SEQUENCE</scope>
    <source>
        <strain evidence="4">HKST-UBA01</strain>
    </source>
</reference>
<reference evidence="4" key="1">
    <citation type="submission" date="2020-04" db="EMBL/GenBank/DDBJ databases">
        <authorList>
            <person name="Zhang T."/>
        </authorList>
    </citation>
    <scope>NUCLEOTIDE SEQUENCE</scope>
    <source>
        <strain evidence="4">HKST-UBA01</strain>
    </source>
</reference>
<dbReference type="InterPro" id="IPR008977">
    <property type="entry name" value="PHM/PNGase_F_dom_sf"/>
</dbReference>
<feature type="domain" description="Peptide-N-glycosidase F N-terminal" evidence="3">
    <location>
        <begin position="221"/>
        <end position="403"/>
    </location>
</feature>
<comment type="caution">
    <text evidence="4">The sequence shown here is derived from an EMBL/GenBank/DDBJ whole genome shotgun (WGS) entry which is preliminary data.</text>
</comment>
<name>A0A956M234_UNCEI</name>
<protein>
    <submittedName>
        <fullName evidence="4">Peptide-N-glycosidase</fullName>
    </submittedName>
</protein>
<evidence type="ECO:0000256" key="2">
    <source>
        <dbReference type="SAM" id="SignalP"/>
    </source>
</evidence>
<dbReference type="SMART" id="SM01290">
    <property type="entry name" value="N-glycanase_N"/>
    <property type="match status" value="1"/>
</dbReference>
<keyword evidence="2" id="KW-0732">Signal</keyword>
<dbReference type="Proteomes" id="UP000697710">
    <property type="component" value="Unassembled WGS sequence"/>
</dbReference>
<dbReference type="Gene3D" id="2.60.120.230">
    <property type="match status" value="1"/>
</dbReference>
<keyword evidence="1" id="KW-1015">Disulfide bond</keyword>
<dbReference type="Pfam" id="PF09112">
    <property type="entry name" value="N-glycanase_N"/>
    <property type="match status" value="1"/>
</dbReference>
<proteinExistence type="predicted"/>
<gene>
    <name evidence="4" type="ORF">KC729_18450</name>
</gene>